<dbReference type="EMBL" id="PDCK01000042">
    <property type="protein sequence ID" value="PRQ35839.1"/>
    <property type="molecule type" value="Genomic_DNA"/>
</dbReference>
<dbReference type="GO" id="GO:0005783">
    <property type="term" value="C:endoplasmic reticulum"/>
    <property type="evidence" value="ECO:0007669"/>
    <property type="project" value="TreeGrafter"/>
</dbReference>
<comment type="caution">
    <text evidence="5">The sequence shown here is derived from an EMBL/GenBank/DDBJ whole genome shotgun (WGS) entry which is preliminary data.</text>
</comment>
<dbReference type="InterPro" id="IPR036249">
    <property type="entry name" value="Thioredoxin-like_sf"/>
</dbReference>
<evidence type="ECO:0000313" key="5">
    <source>
        <dbReference type="EMBL" id="PRQ35839.1"/>
    </source>
</evidence>
<dbReference type="STRING" id="74649.A0A2P6QNT1"/>
<evidence type="ECO:0000259" key="4">
    <source>
        <dbReference type="Pfam" id="PF00085"/>
    </source>
</evidence>
<dbReference type="GO" id="GO:0006457">
    <property type="term" value="P:protein folding"/>
    <property type="evidence" value="ECO:0007669"/>
    <property type="project" value="TreeGrafter"/>
</dbReference>
<proteinExistence type="inferred from homology"/>
<dbReference type="GO" id="GO:0003756">
    <property type="term" value="F:protein disulfide isomerase activity"/>
    <property type="evidence" value="ECO:0007669"/>
    <property type="project" value="TreeGrafter"/>
</dbReference>
<accession>A0A2P6QNT1</accession>
<evidence type="ECO:0000313" key="6">
    <source>
        <dbReference type="Proteomes" id="UP000238479"/>
    </source>
</evidence>
<dbReference type="InterPro" id="IPR013766">
    <property type="entry name" value="Thioredoxin_domain"/>
</dbReference>
<organism evidence="5 6">
    <name type="scientific">Rosa chinensis</name>
    <name type="common">China rose</name>
    <dbReference type="NCBI Taxonomy" id="74649"/>
    <lineage>
        <taxon>Eukaryota</taxon>
        <taxon>Viridiplantae</taxon>
        <taxon>Streptophyta</taxon>
        <taxon>Embryophyta</taxon>
        <taxon>Tracheophyta</taxon>
        <taxon>Spermatophyta</taxon>
        <taxon>Magnoliopsida</taxon>
        <taxon>eudicotyledons</taxon>
        <taxon>Gunneridae</taxon>
        <taxon>Pentapetalae</taxon>
        <taxon>rosids</taxon>
        <taxon>fabids</taxon>
        <taxon>Rosales</taxon>
        <taxon>Rosaceae</taxon>
        <taxon>Rosoideae</taxon>
        <taxon>Rosoideae incertae sedis</taxon>
        <taxon>Rosa</taxon>
    </lineage>
</organism>
<keyword evidence="6" id="KW-1185">Reference proteome</keyword>
<dbReference type="SUPFAM" id="SSF52833">
    <property type="entry name" value="Thioredoxin-like"/>
    <property type="match status" value="1"/>
</dbReference>
<keyword evidence="5" id="KW-0413">Isomerase</keyword>
<dbReference type="GO" id="GO:0034976">
    <property type="term" value="P:response to endoplasmic reticulum stress"/>
    <property type="evidence" value="ECO:0007669"/>
    <property type="project" value="TreeGrafter"/>
</dbReference>
<feature type="signal peptide" evidence="3">
    <location>
        <begin position="1"/>
        <end position="24"/>
    </location>
</feature>
<keyword evidence="3" id="KW-0732">Signal</keyword>
<feature type="compositionally biased region" description="Basic and acidic residues" evidence="2">
    <location>
        <begin position="37"/>
        <end position="53"/>
    </location>
</feature>
<gene>
    <name evidence="5" type="ORF">RchiOBHm_Chr4g0384841</name>
</gene>
<dbReference type="Proteomes" id="UP000238479">
    <property type="component" value="Chromosome 4"/>
</dbReference>
<dbReference type="PANTHER" id="PTHR18929:SF246">
    <property type="entry name" value="PROTEIN DISULFIDE ISOMERASE-LIKE 1-4"/>
    <property type="match status" value="1"/>
</dbReference>
<evidence type="ECO:0000256" key="2">
    <source>
        <dbReference type="SAM" id="MobiDB-lite"/>
    </source>
</evidence>
<feature type="chain" id="PRO_5015198833" description="Thioredoxin domain-containing protein" evidence="3">
    <location>
        <begin position="25"/>
        <end position="143"/>
    </location>
</feature>
<dbReference type="PANTHER" id="PTHR18929">
    <property type="entry name" value="PROTEIN DISULFIDE ISOMERASE"/>
    <property type="match status" value="1"/>
</dbReference>
<dbReference type="CDD" id="cd02961">
    <property type="entry name" value="PDI_a_family"/>
    <property type="match status" value="1"/>
</dbReference>
<reference evidence="5 6" key="1">
    <citation type="journal article" date="2018" name="Nat. Genet.">
        <title>The Rosa genome provides new insights in the design of modern roses.</title>
        <authorList>
            <person name="Bendahmane M."/>
        </authorList>
    </citation>
    <scope>NUCLEOTIDE SEQUENCE [LARGE SCALE GENOMIC DNA]</scope>
    <source>
        <strain evidence="6">cv. Old Blush</strain>
    </source>
</reference>
<name>A0A2P6QNT1_ROSCH</name>
<dbReference type="Gene3D" id="3.40.30.10">
    <property type="entry name" value="Glutaredoxin"/>
    <property type="match status" value="1"/>
</dbReference>
<dbReference type="Gramene" id="PRQ35839">
    <property type="protein sequence ID" value="PRQ35839"/>
    <property type="gene ID" value="RchiOBHm_Chr4g0384841"/>
</dbReference>
<comment type="similarity">
    <text evidence="1">Belongs to the protein disulfide isomerase family.</text>
</comment>
<feature type="region of interest" description="Disordered" evidence="2">
    <location>
        <begin position="36"/>
        <end position="63"/>
    </location>
</feature>
<dbReference type="AlphaFoldDB" id="A0A2P6QNT1"/>
<evidence type="ECO:0000256" key="3">
    <source>
        <dbReference type="SAM" id="SignalP"/>
    </source>
</evidence>
<protein>
    <recommendedName>
        <fullName evidence="4">Thioredoxin domain-containing protein</fullName>
    </recommendedName>
</protein>
<evidence type="ECO:0000256" key="1">
    <source>
        <dbReference type="ARBA" id="ARBA00006347"/>
    </source>
</evidence>
<dbReference type="Pfam" id="PF00085">
    <property type="entry name" value="Thioredoxin"/>
    <property type="match status" value="1"/>
</dbReference>
<sequence length="143" mass="16025">MASRFVLVFTLSALLLLSSRPALSKDAVVDDDDEDLSFLKEPTEQQGHSHDAALHYPDSDEFDGESYDDADDFSDFDEGDQEAYKEPEDFVILKGANFSKTIKKNRFVLVELYAPWCGHCQAFGDVHNQVDHRGDVTPLVVVP</sequence>
<feature type="domain" description="Thioredoxin" evidence="4">
    <location>
        <begin position="91"/>
        <end position="128"/>
    </location>
</feature>